<name>A0A916RRN1_9BACT</name>
<dbReference type="AlphaFoldDB" id="A0A916RRN1"/>
<proteinExistence type="predicted"/>
<accession>A0A916RRN1</accession>
<reference evidence="1" key="2">
    <citation type="submission" date="2020-09" db="EMBL/GenBank/DDBJ databases">
        <authorList>
            <person name="Sun Q."/>
            <person name="Zhou Y."/>
        </authorList>
    </citation>
    <scope>NUCLEOTIDE SEQUENCE</scope>
    <source>
        <strain evidence="1">CGMCC 1.15447</strain>
    </source>
</reference>
<evidence type="ECO:0000313" key="1">
    <source>
        <dbReference type="EMBL" id="GGA63594.1"/>
    </source>
</evidence>
<comment type="caution">
    <text evidence="1">The sequence shown here is derived from an EMBL/GenBank/DDBJ whole genome shotgun (WGS) entry which is preliminary data.</text>
</comment>
<gene>
    <name evidence="1" type="ORF">GCM10011507_14000</name>
</gene>
<protein>
    <submittedName>
        <fullName evidence="1">Uncharacterized protein</fullName>
    </submittedName>
</protein>
<organism evidence="1 2">
    <name type="scientific">Edaphobacter acidisoli</name>
    <dbReference type="NCBI Taxonomy" id="2040573"/>
    <lineage>
        <taxon>Bacteria</taxon>
        <taxon>Pseudomonadati</taxon>
        <taxon>Acidobacteriota</taxon>
        <taxon>Terriglobia</taxon>
        <taxon>Terriglobales</taxon>
        <taxon>Acidobacteriaceae</taxon>
        <taxon>Edaphobacter</taxon>
    </lineage>
</organism>
<sequence>MLGNQIGETKGKRLVRRVISVTPPTAEVSFEDSGHLLGINVTGMGTYTSVVRPDGSIFGNGQGLSTTADGESVIWTGSGLGKFGPGGSVSYRGMLFYQTNSAKLAALNNACAAFEFETDPSGQTTAKLWEWK</sequence>
<dbReference type="Proteomes" id="UP000648801">
    <property type="component" value="Unassembled WGS sequence"/>
</dbReference>
<keyword evidence="2" id="KW-1185">Reference proteome</keyword>
<dbReference type="EMBL" id="BMJB01000001">
    <property type="protein sequence ID" value="GGA63594.1"/>
    <property type="molecule type" value="Genomic_DNA"/>
</dbReference>
<reference evidence="1" key="1">
    <citation type="journal article" date="2014" name="Int. J. Syst. Evol. Microbiol.">
        <title>Complete genome sequence of Corynebacterium casei LMG S-19264T (=DSM 44701T), isolated from a smear-ripened cheese.</title>
        <authorList>
            <consortium name="US DOE Joint Genome Institute (JGI-PGF)"/>
            <person name="Walter F."/>
            <person name="Albersmeier A."/>
            <person name="Kalinowski J."/>
            <person name="Ruckert C."/>
        </authorList>
    </citation>
    <scope>NUCLEOTIDE SEQUENCE</scope>
    <source>
        <strain evidence="1">CGMCC 1.15447</strain>
    </source>
</reference>
<evidence type="ECO:0000313" key="2">
    <source>
        <dbReference type="Proteomes" id="UP000648801"/>
    </source>
</evidence>